<sequence length="579" mass="62776">MNKLTEAIKFSGSIKRQFSIITVIMIMLTSISLSFMAYNRSSSMLVENLGKRALSIARGSAQEIDIHEHESIKSKDDMESESYIKIREKLMEIKNVSGIKFIYTVRRDSSGRFIYVVDASGEASSEVGKYEDGYDEIFSRVYSSNDGYVEAKIDVTSEDGALVTAYYPLKDSTGSTVGILGVDYGVDDEYNSIKNLKYSMILFSILIAGVASALAAAFSLKIAGPITKVASAAEKVSKYDVSIDRIDDSQGGEVGTLASSINVMVENMRGLLSNIKDTTSNLSNISDTIEDSCGSVNDSSVEIAASIEEIAAGVSSQASDARKSVDMGEELAGRIDGIQMGLETAAENAKVMKENNETGKDSILKMEEKFFENKQASEEISKSIERLSESSKYAGSIVDAIRKIASQTNLLALNASIEAARAGEHGKGFAVVAQEVGALAGQSEESVGQIEEIITNMLSVIEYTAVRMEKSQESFDSMDEYVKNTSSSFESISTSADELISQISILGKDIEMVSSAKDTVIESIVNTSRVSEESSAAIEEMSAATEQQSYMMEDIASKAYELNDIVKKLSTEMDRFKLE</sequence>
<feature type="transmembrane region" description="Helical" evidence="4">
    <location>
        <begin position="200"/>
        <end position="220"/>
    </location>
</feature>
<dbReference type="Gene3D" id="1.10.287.950">
    <property type="entry name" value="Methyl-accepting chemotaxis protein"/>
    <property type="match status" value="1"/>
</dbReference>
<keyword evidence="4" id="KW-0472">Membrane</keyword>
<evidence type="ECO:0000313" key="8">
    <source>
        <dbReference type="Proteomes" id="UP000027946"/>
    </source>
</evidence>
<dbReference type="STRING" id="1121324.CLIT_8c01280"/>
<keyword evidence="1 3" id="KW-0807">Transducer</keyword>
<dbReference type="PROSITE" id="PS50111">
    <property type="entry name" value="CHEMOTAXIS_TRANSDUC_2"/>
    <property type="match status" value="1"/>
</dbReference>
<dbReference type="SUPFAM" id="SSF103190">
    <property type="entry name" value="Sensory domain-like"/>
    <property type="match status" value="1"/>
</dbReference>
<dbReference type="SUPFAM" id="SSF58104">
    <property type="entry name" value="Methyl-accepting chemotaxis protein (MCP) signaling domain"/>
    <property type="match status" value="1"/>
</dbReference>
<dbReference type="Pfam" id="PF00015">
    <property type="entry name" value="MCPsignal"/>
    <property type="match status" value="1"/>
</dbReference>
<dbReference type="SMART" id="SM00283">
    <property type="entry name" value="MA"/>
    <property type="match status" value="1"/>
</dbReference>
<dbReference type="Gene3D" id="6.10.340.10">
    <property type="match status" value="1"/>
</dbReference>
<dbReference type="eggNOG" id="COG0840">
    <property type="taxonomic scope" value="Bacteria"/>
</dbReference>
<dbReference type="InterPro" id="IPR003660">
    <property type="entry name" value="HAMP_dom"/>
</dbReference>
<feature type="domain" description="Methyl-accepting transducer" evidence="5">
    <location>
        <begin position="292"/>
        <end position="549"/>
    </location>
</feature>
<accession>A0A069RFZ0</accession>
<comment type="caution">
    <text evidence="7">The sequence shown here is derived from an EMBL/GenBank/DDBJ whole genome shotgun (WGS) entry which is preliminary data.</text>
</comment>
<proteinExistence type="inferred from homology"/>
<dbReference type="Pfam" id="PF00672">
    <property type="entry name" value="HAMP"/>
    <property type="match status" value="1"/>
</dbReference>
<evidence type="ECO:0000256" key="4">
    <source>
        <dbReference type="SAM" id="Phobius"/>
    </source>
</evidence>
<dbReference type="RefSeq" id="WP_038263163.1">
    <property type="nucleotide sequence ID" value="NZ_FSRH01000008.1"/>
</dbReference>
<organism evidence="7 8">
    <name type="scientific">Peptoclostridium litorale DSM 5388</name>
    <dbReference type="NCBI Taxonomy" id="1121324"/>
    <lineage>
        <taxon>Bacteria</taxon>
        <taxon>Bacillati</taxon>
        <taxon>Bacillota</taxon>
        <taxon>Clostridia</taxon>
        <taxon>Peptostreptococcales</taxon>
        <taxon>Peptoclostridiaceae</taxon>
        <taxon>Peptoclostridium</taxon>
    </lineage>
</organism>
<evidence type="ECO:0000256" key="3">
    <source>
        <dbReference type="PROSITE-ProRule" id="PRU00284"/>
    </source>
</evidence>
<dbReference type="Proteomes" id="UP000027946">
    <property type="component" value="Unassembled WGS sequence"/>
</dbReference>
<dbReference type="InterPro" id="IPR029151">
    <property type="entry name" value="Sensor-like_sf"/>
</dbReference>
<keyword evidence="4" id="KW-1133">Transmembrane helix</keyword>
<dbReference type="PANTHER" id="PTHR32089:SF112">
    <property type="entry name" value="LYSOZYME-LIKE PROTEIN-RELATED"/>
    <property type="match status" value="1"/>
</dbReference>
<protein>
    <submittedName>
        <fullName evidence="7">Putative methyl-accepting chemotaxis protein</fullName>
    </submittedName>
</protein>
<evidence type="ECO:0000256" key="1">
    <source>
        <dbReference type="ARBA" id="ARBA00023224"/>
    </source>
</evidence>
<dbReference type="PROSITE" id="PS50885">
    <property type="entry name" value="HAMP"/>
    <property type="match status" value="1"/>
</dbReference>
<dbReference type="AlphaFoldDB" id="A0A069RFZ0"/>
<dbReference type="GO" id="GO:0016020">
    <property type="term" value="C:membrane"/>
    <property type="evidence" value="ECO:0007669"/>
    <property type="project" value="InterPro"/>
</dbReference>
<feature type="domain" description="HAMP" evidence="6">
    <location>
        <begin position="220"/>
        <end position="273"/>
    </location>
</feature>
<dbReference type="PANTHER" id="PTHR32089">
    <property type="entry name" value="METHYL-ACCEPTING CHEMOTAXIS PROTEIN MCPB"/>
    <property type="match status" value="1"/>
</dbReference>
<evidence type="ECO:0000259" key="6">
    <source>
        <dbReference type="PROSITE" id="PS50885"/>
    </source>
</evidence>
<keyword evidence="8" id="KW-1185">Reference proteome</keyword>
<dbReference type="GO" id="GO:0007165">
    <property type="term" value="P:signal transduction"/>
    <property type="evidence" value="ECO:0007669"/>
    <property type="project" value="UniProtKB-KW"/>
</dbReference>
<feature type="transmembrane region" description="Helical" evidence="4">
    <location>
        <begin position="20"/>
        <end position="38"/>
    </location>
</feature>
<comment type="similarity">
    <text evidence="2">Belongs to the methyl-accepting chemotaxis (MCP) protein family.</text>
</comment>
<dbReference type="CDD" id="cd06225">
    <property type="entry name" value="HAMP"/>
    <property type="match status" value="1"/>
</dbReference>
<name>A0A069RFZ0_PEPLI</name>
<dbReference type="InterPro" id="IPR004089">
    <property type="entry name" value="MCPsignal_dom"/>
</dbReference>
<evidence type="ECO:0000313" key="7">
    <source>
        <dbReference type="EMBL" id="KDR95959.1"/>
    </source>
</evidence>
<dbReference type="EMBL" id="JJMM01000008">
    <property type="protein sequence ID" value="KDR95959.1"/>
    <property type="molecule type" value="Genomic_DNA"/>
</dbReference>
<evidence type="ECO:0000259" key="5">
    <source>
        <dbReference type="PROSITE" id="PS50111"/>
    </source>
</evidence>
<reference evidence="7 8" key="1">
    <citation type="submission" date="2014-03" db="EMBL/GenBank/DDBJ databases">
        <title>Genome sequence of Clostridium litorale W6, DSM 5388.</title>
        <authorList>
            <person name="Poehlein A."/>
            <person name="Jagirdar A."/>
            <person name="Khonsari B."/>
            <person name="Chibani C.M."/>
            <person name="Gutierrez Gutierrez D.A."/>
            <person name="Davydova E."/>
            <person name="Alghaithi H.S."/>
            <person name="Nair K.P."/>
            <person name="Dhamotharan K."/>
            <person name="Chandran L."/>
            <person name="G W."/>
            <person name="Daniel R."/>
        </authorList>
    </citation>
    <scope>NUCLEOTIDE SEQUENCE [LARGE SCALE GENOMIC DNA]</scope>
    <source>
        <strain evidence="7 8">W6</strain>
    </source>
</reference>
<gene>
    <name evidence="7" type="ORF">CLIT_8c01280</name>
</gene>
<dbReference type="OrthoDB" id="9762005at2"/>
<keyword evidence="4" id="KW-0812">Transmembrane</keyword>
<dbReference type="SMART" id="SM00304">
    <property type="entry name" value="HAMP"/>
    <property type="match status" value="1"/>
</dbReference>
<evidence type="ECO:0000256" key="2">
    <source>
        <dbReference type="ARBA" id="ARBA00029447"/>
    </source>
</evidence>